<reference evidence="1" key="1">
    <citation type="submission" date="2021-01" db="EMBL/GenBank/DDBJ databases">
        <title>Phytophthora aleatoria, a newly-described species from Pinus radiata is distinct from Phytophthora cactorum isolates based on comparative genomics.</title>
        <authorList>
            <person name="Mcdougal R."/>
            <person name="Panda P."/>
            <person name="Williams N."/>
            <person name="Studholme D.J."/>
        </authorList>
    </citation>
    <scope>NUCLEOTIDE SEQUENCE</scope>
    <source>
        <strain evidence="1">NZFS 3830</strain>
    </source>
</reference>
<organism evidence="1 2">
    <name type="scientific">Phytophthora cactorum</name>
    <dbReference type="NCBI Taxonomy" id="29920"/>
    <lineage>
        <taxon>Eukaryota</taxon>
        <taxon>Sar</taxon>
        <taxon>Stramenopiles</taxon>
        <taxon>Oomycota</taxon>
        <taxon>Peronosporomycetes</taxon>
        <taxon>Peronosporales</taxon>
        <taxon>Peronosporaceae</taxon>
        <taxon>Phytophthora</taxon>
    </lineage>
</organism>
<proteinExistence type="predicted"/>
<name>A0A8T1U0U0_9STRA</name>
<dbReference type="VEuPathDB" id="FungiDB:PC110_g15902"/>
<comment type="caution">
    <text evidence="1">The sequence shown here is derived from an EMBL/GenBank/DDBJ whole genome shotgun (WGS) entry which is preliminary data.</text>
</comment>
<gene>
    <name evidence="1" type="ORF">JG687_00013846</name>
</gene>
<dbReference type="AlphaFoldDB" id="A0A8T1U0U0"/>
<evidence type="ECO:0000313" key="2">
    <source>
        <dbReference type="Proteomes" id="UP000688947"/>
    </source>
</evidence>
<dbReference type="Proteomes" id="UP000688947">
    <property type="component" value="Unassembled WGS sequence"/>
</dbReference>
<dbReference type="EMBL" id="JAENGZ010001058">
    <property type="protein sequence ID" value="KAG6951061.1"/>
    <property type="molecule type" value="Genomic_DNA"/>
</dbReference>
<sequence>MSRCTPAFQGIYIYTACEEVMQIQVAVKLGPKTPQRDWIAISESNWQTNLDVVQANHQRRTKPGPIIVELVVFVAKEQSGIRPATAGRVEEASRAIDSHLREHPDIHVGEIARTHWAITQARQPDGSTIEVPDNATFHQAQHIDAMRAAQLQQQGDTDAPMRTLTLKVCSRNFNLLLIQVKTLRTPIISSSAPSSIKLPPSMHHVRSKYFHIDTIRLKFFFRVASLLQNVSDLVPFLMRLVPVWDPAVDDSSIVVALIPPLNSLKRHRSSHCSSSM</sequence>
<evidence type="ECO:0000313" key="1">
    <source>
        <dbReference type="EMBL" id="KAG6951061.1"/>
    </source>
</evidence>
<protein>
    <submittedName>
        <fullName evidence="1">Uncharacterized protein</fullName>
    </submittedName>
</protein>
<dbReference type="OrthoDB" id="116537at2759"/>
<accession>A0A8T1U0U0</accession>